<feature type="domain" description="Major facilitator superfamily (MFS) profile" evidence="6">
    <location>
        <begin position="26"/>
        <end position="333"/>
    </location>
</feature>
<dbReference type="Proteomes" id="UP001381693">
    <property type="component" value="Unassembled WGS sequence"/>
</dbReference>
<dbReference type="PANTHER" id="PTHR11662">
    <property type="entry name" value="SOLUTE CARRIER FAMILY 17"/>
    <property type="match status" value="1"/>
</dbReference>
<dbReference type="PANTHER" id="PTHR11662:SF399">
    <property type="entry name" value="FI19708P1-RELATED"/>
    <property type="match status" value="1"/>
</dbReference>
<evidence type="ECO:0000259" key="6">
    <source>
        <dbReference type="PROSITE" id="PS50850"/>
    </source>
</evidence>
<keyword evidence="8" id="KW-1185">Reference proteome</keyword>
<evidence type="ECO:0000256" key="1">
    <source>
        <dbReference type="ARBA" id="ARBA00004141"/>
    </source>
</evidence>
<dbReference type="InterPro" id="IPR050382">
    <property type="entry name" value="MFS_Na/Anion_cotransporter"/>
</dbReference>
<feature type="non-terminal residue" evidence="7">
    <location>
        <position position="333"/>
    </location>
</feature>
<comment type="caution">
    <text evidence="7">The sequence shown here is derived from an EMBL/GenBank/DDBJ whole genome shotgun (WGS) entry which is preliminary data.</text>
</comment>
<accession>A0AAN8XNJ1</accession>
<evidence type="ECO:0000313" key="8">
    <source>
        <dbReference type="Proteomes" id="UP001381693"/>
    </source>
</evidence>
<dbReference type="EMBL" id="JAXCGZ010003885">
    <property type="protein sequence ID" value="KAK7082814.1"/>
    <property type="molecule type" value="Genomic_DNA"/>
</dbReference>
<dbReference type="AlphaFoldDB" id="A0AAN8XNJ1"/>
<dbReference type="InterPro" id="IPR020846">
    <property type="entry name" value="MFS_dom"/>
</dbReference>
<dbReference type="InterPro" id="IPR011701">
    <property type="entry name" value="MFS"/>
</dbReference>
<dbReference type="GO" id="GO:0016020">
    <property type="term" value="C:membrane"/>
    <property type="evidence" value="ECO:0007669"/>
    <property type="project" value="UniProtKB-SubCell"/>
</dbReference>
<dbReference type="SUPFAM" id="SSF103473">
    <property type="entry name" value="MFS general substrate transporter"/>
    <property type="match status" value="1"/>
</dbReference>
<dbReference type="PROSITE" id="PS50850">
    <property type="entry name" value="MFS"/>
    <property type="match status" value="1"/>
</dbReference>
<comment type="subcellular location">
    <subcellularLocation>
        <location evidence="1">Membrane</location>
        <topology evidence="1">Multi-pass membrane protein</topology>
    </subcellularLocation>
</comment>
<feature type="transmembrane region" description="Helical" evidence="5">
    <location>
        <begin position="229"/>
        <end position="252"/>
    </location>
</feature>
<protein>
    <recommendedName>
        <fullName evidence="6">Major facilitator superfamily (MFS) profile domain-containing protein</fullName>
    </recommendedName>
</protein>
<keyword evidence="2 5" id="KW-0812">Transmembrane</keyword>
<evidence type="ECO:0000256" key="2">
    <source>
        <dbReference type="ARBA" id="ARBA00022692"/>
    </source>
</evidence>
<gene>
    <name evidence="7" type="ORF">SK128_019838</name>
</gene>
<keyword evidence="4 5" id="KW-0472">Membrane</keyword>
<keyword evidence="3 5" id="KW-1133">Transmembrane helix</keyword>
<feature type="transmembrane region" description="Helical" evidence="5">
    <location>
        <begin position="199"/>
        <end position="223"/>
    </location>
</feature>
<dbReference type="GO" id="GO:0006820">
    <property type="term" value="P:monoatomic anion transport"/>
    <property type="evidence" value="ECO:0007669"/>
    <property type="project" value="TreeGrafter"/>
</dbReference>
<organism evidence="7 8">
    <name type="scientific">Halocaridina rubra</name>
    <name type="common">Hawaiian red shrimp</name>
    <dbReference type="NCBI Taxonomy" id="373956"/>
    <lineage>
        <taxon>Eukaryota</taxon>
        <taxon>Metazoa</taxon>
        <taxon>Ecdysozoa</taxon>
        <taxon>Arthropoda</taxon>
        <taxon>Crustacea</taxon>
        <taxon>Multicrustacea</taxon>
        <taxon>Malacostraca</taxon>
        <taxon>Eumalacostraca</taxon>
        <taxon>Eucarida</taxon>
        <taxon>Decapoda</taxon>
        <taxon>Pleocyemata</taxon>
        <taxon>Caridea</taxon>
        <taxon>Atyoidea</taxon>
        <taxon>Atyidae</taxon>
        <taxon>Halocaridina</taxon>
    </lineage>
</organism>
<evidence type="ECO:0000313" key="7">
    <source>
        <dbReference type="EMBL" id="KAK7082814.1"/>
    </source>
</evidence>
<dbReference type="InterPro" id="IPR036259">
    <property type="entry name" value="MFS_trans_sf"/>
</dbReference>
<evidence type="ECO:0000256" key="3">
    <source>
        <dbReference type="ARBA" id="ARBA00022989"/>
    </source>
</evidence>
<evidence type="ECO:0000256" key="5">
    <source>
        <dbReference type="SAM" id="Phobius"/>
    </source>
</evidence>
<proteinExistence type="predicted"/>
<dbReference type="GO" id="GO:0022857">
    <property type="term" value="F:transmembrane transporter activity"/>
    <property type="evidence" value="ECO:0007669"/>
    <property type="project" value="InterPro"/>
</dbReference>
<name>A0AAN8XNJ1_HALRR</name>
<dbReference type="Pfam" id="PF07690">
    <property type="entry name" value="MFS_1"/>
    <property type="match status" value="1"/>
</dbReference>
<evidence type="ECO:0000256" key="4">
    <source>
        <dbReference type="ARBA" id="ARBA00023136"/>
    </source>
</evidence>
<sequence>MPVEKINNCLNFTFGFIPCRIALAIMAWFGFINLYMTRINVAVIIVAMVKRNVSSDVFAPCLLVEGNSSLDIDPTEESITAEVESTLGPPTNVLPESEADVMDWDETTQGFVLGSFYYGYFLTQIIGGRLSEIYGTKWIFGGCILGGGICALISPFAARLHYGVFIALRVIHGMLQGVSWPSMHACLAQWIPPTERPRFVAIVYFGATLSTAITLPLCGLVIYAHGWPAAFYVTGTLSLLWCLVWFTFMYSYPAQHPRISPQEREYIESALRVSGTSSSQAGGSKHVPWRAMARSVPLWALIIGDFGNNWGIGLFFTQLPTYMKNILGFSIKA</sequence>
<feature type="transmembrane region" description="Helical" evidence="5">
    <location>
        <begin position="12"/>
        <end position="35"/>
    </location>
</feature>
<dbReference type="Gene3D" id="1.20.1250.20">
    <property type="entry name" value="MFS general substrate transporter like domains"/>
    <property type="match status" value="1"/>
</dbReference>
<feature type="transmembrane region" description="Helical" evidence="5">
    <location>
        <begin position="138"/>
        <end position="158"/>
    </location>
</feature>
<reference evidence="7 8" key="1">
    <citation type="submission" date="2023-11" db="EMBL/GenBank/DDBJ databases">
        <title>Halocaridina rubra genome assembly.</title>
        <authorList>
            <person name="Smith C."/>
        </authorList>
    </citation>
    <scope>NUCLEOTIDE SEQUENCE [LARGE SCALE GENOMIC DNA]</scope>
    <source>
        <strain evidence="7">EP-1</strain>
        <tissue evidence="7">Whole</tissue>
    </source>
</reference>